<protein>
    <recommendedName>
        <fullName evidence="3">Phage tail protein</fullName>
    </recommendedName>
</protein>
<reference evidence="2" key="1">
    <citation type="submission" date="2021-01" db="EMBL/GenBank/DDBJ databases">
        <title>Genome public.</title>
        <authorList>
            <person name="Liu C."/>
            <person name="Sun Q."/>
        </authorList>
    </citation>
    <scope>NUCLEOTIDE SEQUENCE [LARGE SCALE GENOMIC DNA]</scope>
    <source>
        <strain evidence="2">YIM B02505</strain>
    </source>
</reference>
<name>A0ABS1EID3_9CLOT</name>
<evidence type="ECO:0008006" key="3">
    <source>
        <dbReference type="Google" id="ProtNLM"/>
    </source>
</evidence>
<proteinExistence type="predicted"/>
<gene>
    <name evidence="1" type="ORF">JHL18_00555</name>
</gene>
<evidence type="ECO:0000313" key="2">
    <source>
        <dbReference type="Proteomes" id="UP000596739"/>
    </source>
</evidence>
<dbReference type="NCBIfam" id="TIGR01603">
    <property type="entry name" value="maj_tail_phi13"/>
    <property type="match status" value="1"/>
</dbReference>
<comment type="caution">
    <text evidence="1">The sequence shown here is derived from an EMBL/GenBank/DDBJ whole genome shotgun (WGS) entry which is preliminary data.</text>
</comment>
<evidence type="ECO:0000313" key="1">
    <source>
        <dbReference type="EMBL" id="MBK1809139.1"/>
    </source>
</evidence>
<sequence>MAYIGIKDVYIAKVIKNDTTGYEADTPVRLGKAASLKKDYKGSMEKNYYDDSLDSMLQGDTEKTLEVEVKELTQEVEAMINGQKLVKGMRVESTSDSVGDFAVGYRTKLQNGKYEFVWKYVCTPEPFGSNHDTVADKAKINNRTVKFTCRNREIDGVDGVNINESALLTGDTEAKALLAVNTTTNMIHWFEEVVEPLHA</sequence>
<dbReference type="InterPro" id="IPR006490">
    <property type="entry name" value="Maj_tail_phi13"/>
</dbReference>
<organism evidence="1 2">
    <name type="scientific">Clostridium yunnanense</name>
    <dbReference type="NCBI Taxonomy" id="2800325"/>
    <lineage>
        <taxon>Bacteria</taxon>
        <taxon>Bacillati</taxon>
        <taxon>Bacillota</taxon>
        <taxon>Clostridia</taxon>
        <taxon>Eubacteriales</taxon>
        <taxon>Clostridiaceae</taxon>
        <taxon>Clostridium</taxon>
    </lineage>
</organism>
<keyword evidence="2" id="KW-1185">Reference proteome</keyword>
<dbReference type="Proteomes" id="UP000596739">
    <property type="component" value="Unassembled WGS sequence"/>
</dbReference>
<dbReference type="EMBL" id="JAENHN010000002">
    <property type="protein sequence ID" value="MBK1809139.1"/>
    <property type="molecule type" value="Genomic_DNA"/>
</dbReference>
<dbReference type="RefSeq" id="WP_200265689.1">
    <property type="nucleotide sequence ID" value="NZ_JAENHN010000002.1"/>
</dbReference>
<accession>A0ABS1EID3</accession>